<feature type="domain" description="TF-B3" evidence="6">
    <location>
        <begin position="23"/>
        <end position="116"/>
    </location>
</feature>
<evidence type="ECO:0000256" key="3">
    <source>
        <dbReference type="ARBA" id="ARBA00023125"/>
    </source>
</evidence>
<reference evidence="7" key="1">
    <citation type="submission" date="2016-02" db="EMBL/GenBank/DDBJ databases">
        <title>WGS assembly of Manihot esculenta.</title>
        <authorList>
            <person name="Bredeson J.V."/>
            <person name="Prochnik S.E."/>
            <person name="Lyons J.B."/>
            <person name="Schmutz J."/>
            <person name="Grimwood J."/>
            <person name="Vrebalov J."/>
            <person name="Bart R.S."/>
            <person name="Amuge T."/>
            <person name="Ferguson M.E."/>
            <person name="Green R."/>
            <person name="Putnam N."/>
            <person name="Stites J."/>
            <person name="Rounsley S."/>
            <person name="Rokhsar D.S."/>
        </authorList>
    </citation>
    <scope>NUCLEOTIDE SEQUENCE [LARGE SCALE GENOMIC DNA]</scope>
    <source>
        <tissue evidence="7">Leaf</tissue>
    </source>
</reference>
<dbReference type="InterPro" id="IPR003340">
    <property type="entry name" value="B3_DNA-bd"/>
</dbReference>
<evidence type="ECO:0000259" key="6">
    <source>
        <dbReference type="PROSITE" id="PS50863"/>
    </source>
</evidence>
<dbReference type="AlphaFoldDB" id="A0A2C9TZZ9"/>
<dbReference type="PANTHER" id="PTHR31391">
    <property type="entry name" value="B3 DOMAIN-CONTAINING PROTEIN OS11G0197600-RELATED"/>
    <property type="match status" value="1"/>
</dbReference>
<organism evidence="7">
    <name type="scientific">Manihot esculenta</name>
    <name type="common">Cassava</name>
    <name type="synonym">Jatropha manihot</name>
    <dbReference type="NCBI Taxonomy" id="3983"/>
    <lineage>
        <taxon>Eukaryota</taxon>
        <taxon>Viridiplantae</taxon>
        <taxon>Streptophyta</taxon>
        <taxon>Embryophyta</taxon>
        <taxon>Tracheophyta</taxon>
        <taxon>Spermatophyta</taxon>
        <taxon>Magnoliopsida</taxon>
        <taxon>eudicotyledons</taxon>
        <taxon>Gunneridae</taxon>
        <taxon>Pentapetalae</taxon>
        <taxon>rosids</taxon>
        <taxon>fabids</taxon>
        <taxon>Malpighiales</taxon>
        <taxon>Euphorbiaceae</taxon>
        <taxon>Crotonoideae</taxon>
        <taxon>Manihoteae</taxon>
        <taxon>Manihot</taxon>
    </lineage>
</organism>
<keyword evidence="2" id="KW-0805">Transcription regulation</keyword>
<dbReference type="EMBL" id="CM004404">
    <property type="protein sequence ID" value="OAY22774.1"/>
    <property type="molecule type" value="Genomic_DNA"/>
</dbReference>
<accession>A0A2C9TZZ9</accession>
<evidence type="ECO:0000256" key="2">
    <source>
        <dbReference type="ARBA" id="ARBA00023015"/>
    </source>
</evidence>
<dbReference type="InterPro" id="IPR015300">
    <property type="entry name" value="DNA-bd_pseudobarrel_sf"/>
</dbReference>
<dbReference type="STRING" id="3983.A0A2C9TZZ9"/>
<keyword evidence="5" id="KW-0539">Nucleus</keyword>
<dbReference type="GO" id="GO:0003677">
    <property type="term" value="F:DNA binding"/>
    <property type="evidence" value="ECO:0007669"/>
    <property type="project" value="UniProtKB-KW"/>
</dbReference>
<dbReference type="SUPFAM" id="SSF101936">
    <property type="entry name" value="DNA-binding pseudobarrel domain"/>
    <property type="match status" value="2"/>
</dbReference>
<evidence type="ECO:0000313" key="7">
    <source>
        <dbReference type="EMBL" id="OAY22774.1"/>
    </source>
</evidence>
<protein>
    <recommendedName>
        <fullName evidence="6">TF-B3 domain-containing protein</fullName>
    </recommendedName>
</protein>
<keyword evidence="3" id="KW-0238">DNA-binding</keyword>
<dbReference type="SMART" id="SM01019">
    <property type="entry name" value="B3"/>
    <property type="match status" value="2"/>
</dbReference>
<keyword evidence="4" id="KW-0804">Transcription</keyword>
<proteinExistence type="predicted"/>
<name>A0A2C9TZZ9_MANES</name>
<dbReference type="InterPro" id="IPR044837">
    <property type="entry name" value="REM16-like"/>
</dbReference>
<gene>
    <name evidence="7" type="ORF">MANES_18G025400</name>
</gene>
<feature type="domain" description="TF-B3" evidence="6">
    <location>
        <begin position="224"/>
        <end position="324"/>
    </location>
</feature>
<sequence length="325" mass="37774">MEEGASRDCRSWNEEIYWTHFQYVHFSRFLHAGFDQCLAIPENFTRNLPRKLPNTVTLKSPSGIKWEIGLTANDNSLFFEHGWKEFVKYHSLEENDILVFKYNGESHFDVLMFNGWSMCEKTACYFLRKHGPKEHDSGCQIKREIGKKSAGVVIGSCPKKKPKNKNIHTPIKQPVISKFAKNVTAGNKEPCDEDIEAKPDIKHREKEIQCVLQLAHATLTDKGFIVMMKPTHVSRKFFMSIPSAWMTKHISCRENQDVILRMKENTWRTRLYYRRKPNRGGLACGGWRSFVLDNKLREFDVCVFEPGSLDNESVVLDVKIFHVKK</sequence>
<dbReference type="PANTHER" id="PTHR31391:SF83">
    <property type="entry name" value="TF-B3 DOMAIN-CONTAINING PROTEIN"/>
    <property type="match status" value="1"/>
</dbReference>
<dbReference type="PROSITE" id="PS50863">
    <property type="entry name" value="B3"/>
    <property type="match status" value="2"/>
</dbReference>
<comment type="subcellular location">
    <subcellularLocation>
        <location evidence="1">Nucleus</location>
    </subcellularLocation>
</comment>
<dbReference type="GO" id="GO:0005634">
    <property type="term" value="C:nucleus"/>
    <property type="evidence" value="ECO:0007669"/>
    <property type="project" value="UniProtKB-SubCell"/>
</dbReference>
<dbReference type="Pfam" id="PF02362">
    <property type="entry name" value="B3"/>
    <property type="match status" value="2"/>
</dbReference>
<dbReference type="CDD" id="cd10017">
    <property type="entry name" value="B3_DNA"/>
    <property type="match status" value="2"/>
</dbReference>
<evidence type="ECO:0000256" key="5">
    <source>
        <dbReference type="ARBA" id="ARBA00023242"/>
    </source>
</evidence>
<evidence type="ECO:0000256" key="1">
    <source>
        <dbReference type="ARBA" id="ARBA00004123"/>
    </source>
</evidence>
<dbReference type="Gene3D" id="2.40.330.10">
    <property type="entry name" value="DNA-binding pseudobarrel domain"/>
    <property type="match status" value="2"/>
</dbReference>
<dbReference type="SMR" id="A0A2C9TZZ9"/>
<evidence type="ECO:0000256" key="4">
    <source>
        <dbReference type="ARBA" id="ARBA00023163"/>
    </source>
</evidence>